<accession>T2J0R1</accession>
<dbReference type="Pfam" id="PF06051">
    <property type="entry name" value="DUF928"/>
    <property type="match status" value="1"/>
</dbReference>
<reference evidence="1 2" key="1">
    <citation type="submission" date="2013-01" db="EMBL/GenBank/DDBJ databases">
        <authorList>
            <person name="Bench S."/>
        </authorList>
    </citation>
    <scope>NUCLEOTIDE SEQUENCE [LARGE SCALE GENOMIC DNA]</scope>
    <source>
        <strain evidence="1 2">WH 0005</strain>
    </source>
</reference>
<sequence>MNISCLALNAQNPITYIPPQQDKEKAQTSQSSATRGCHQNLTDVVTIIAPKDHVGQTTLAQPILFYSVARTMENKALLTIAEINGRSALVESEISLEQPGLKAFKMPTNVNFKTSTDYLWTITIICNQKRPSDNVEIQTILTRVPERTELKRQIEQALTLREKSQYSALSGLWYDTLYYLYNIDMDEAETTFQDLLETINIQVKKFFENSSSSK</sequence>
<protein>
    <recommendedName>
        <fullName evidence="3">DUF928 domain-containing protein</fullName>
    </recommendedName>
</protein>
<dbReference type="AlphaFoldDB" id="T2J0R1"/>
<dbReference type="InterPro" id="IPR010328">
    <property type="entry name" value="DUF928"/>
</dbReference>
<reference evidence="1 2" key="2">
    <citation type="submission" date="2013-09" db="EMBL/GenBank/DDBJ databases">
        <title>Whole genome comparison of six Crocosphaera watsonii strains with differing phenotypes.</title>
        <authorList>
            <person name="Bench S.R."/>
            <person name="Heller P."/>
            <person name="Frank I."/>
            <person name="Arciniega M."/>
            <person name="Shilova I.N."/>
            <person name="Zehr J.P."/>
        </authorList>
    </citation>
    <scope>NUCLEOTIDE SEQUENCE [LARGE SCALE GENOMIC DNA]</scope>
    <source>
        <strain evidence="1 2">WH 0005</strain>
    </source>
</reference>
<organism evidence="1 2">
    <name type="scientific">Crocosphaera watsonii WH 0005</name>
    <dbReference type="NCBI Taxonomy" id="423472"/>
    <lineage>
        <taxon>Bacteria</taxon>
        <taxon>Bacillati</taxon>
        <taxon>Cyanobacteriota</taxon>
        <taxon>Cyanophyceae</taxon>
        <taxon>Oscillatoriophycideae</taxon>
        <taxon>Chroococcales</taxon>
        <taxon>Aphanothecaceae</taxon>
        <taxon>Crocosphaera</taxon>
    </lineage>
</organism>
<name>T2J0R1_CROWT</name>
<comment type="caution">
    <text evidence="1">The sequence shown here is derived from an EMBL/GenBank/DDBJ whole genome shotgun (WGS) entry which is preliminary data.</text>
</comment>
<evidence type="ECO:0000313" key="2">
    <source>
        <dbReference type="Proteomes" id="UP000017981"/>
    </source>
</evidence>
<gene>
    <name evidence="1" type="ORF">CWATWH0005_5592</name>
</gene>
<dbReference type="Proteomes" id="UP000017981">
    <property type="component" value="Unassembled WGS sequence"/>
</dbReference>
<proteinExistence type="predicted"/>
<evidence type="ECO:0000313" key="1">
    <source>
        <dbReference type="EMBL" id="CCQ57985.1"/>
    </source>
</evidence>
<dbReference type="RefSeq" id="WP_021833716.1">
    <property type="nucleotide sequence ID" value="NZ_CAQL01000937.1"/>
</dbReference>
<dbReference type="EMBL" id="CAQL01000937">
    <property type="protein sequence ID" value="CCQ57985.1"/>
    <property type="molecule type" value="Genomic_DNA"/>
</dbReference>
<evidence type="ECO:0008006" key="3">
    <source>
        <dbReference type="Google" id="ProtNLM"/>
    </source>
</evidence>